<keyword evidence="10" id="KW-1185">Reference proteome</keyword>
<keyword evidence="5" id="KW-1133">Transmembrane helix</keyword>
<dbReference type="InterPro" id="IPR033764">
    <property type="entry name" value="Sdr_B"/>
</dbReference>
<dbReference type="InterPro" id="IPR008454">
    <property type="entry name" value="Collagen-bd_Cna-like_B-typ_dom"/>
</dbReference>
<evidence type="ECO:0000256" key="5">
    <source>
        <dbReference type="SAM" id="Phobius"/>
    </source>
</evidence>
<dbReference type="SUPFAM" id="SSF49478">
    <property type="entry name" value="Cna protein B-type domain"/>
    <property type="match status" value="5"/>
</dbReference>
<evidence type="ECO:0000259" key="8">
    <source>
        <dbReference type="Pfam" id="PF17210"/>
    </source>
</evidence>
<dbReference type="CDD" id="cd00222">
    <property type="entry name" value="CollagenBindB"/>
    <property type="match status" value="5"/>
</dbReference>
<dbReference type="RefSeq" id="WP_107030006.1">
    <property type="nucleotide sequence ID" value="NZ_PYLQ01000011.1"/>
</dbReference>
<feature type="signal peptide" evidence="6">
    <location>
        <begin position="1"/>
        <end position="31"/>
    </location>
</feature>
<protein>
    <recommendedName>
        <fullName evidence="11">Cna B-type domain-containing protein</fullName>
    </recommendedName>
</protein>
<feature type="domain" description="CNA-B" evidence="7">
    <location>
        <begin position="1284"/>
        <end position="1372"/>
    </location>
</feature>
<feature type="domain" description="CNA-B" evidence="7">
    <location>
        <begin position="1476"/>
        <end position="1558"/>
    </location>
</feature>
<evidence type="ECO:0000259" key="7">
    <source>
        <dbReference type="Pfam" id="PF05738"/>
    </source>
</evidence>
<feature type="compositionally biased region" description="Polar residues" evidence="4">
    <location>
        <begin position="458"/>
        <end position="475"/>
    </location>
</feature>
<feature type="domain" description="CNA-B" evidence="7">
    <location>
        <begin position="1380"/>
        <end position="1468"/>
    </location>
</feature>
<keyword evidence="2" id="KW-0964">Secreted</keyword>
<feature type="transmembrane region" description="Helical" evidence="5">
    <location>
        <begin position="1772"/>
        <end position="1789"/>
    </location>
</feature>
<evidence type="ECO:0000256" key="2">
    <source>
        <dbReference type="ARBA" id="ARBA00022525"/>
    </source>
</evidence>
<dbReference type="InterPro" id="IPR013783">
    <property type="entry name" value="Ig-like_fold"/>
</dbReference>
<feature type="domain" description="CNA-B" evidence="7">
    <location>
        <begin position="1566"/>
        <end position="1654"/>
    </location>
</feature>
<comment type="subcellular location">
    <subcellularLocation>
        <location evidence="1">Secreted</location>
    </subcellularLocation>
</comment>
<dbReference type="Pfam" id="PF05738">
    <property type="entry name" value="Cna_B"/>
    <property type="match status" value="5"/>
</dbReference>
<evidence type="ECO:0000313" key="9">
    <source>
        <dbReference type="EMBL" id="PST40461.1"/>
    </source>
</evidence>
<dbReference type="EMBL" id="PYLQ01000011">
    <property type="protein sequence ID" value="PST40461.1"/>
    <property type="molecule type" value="Genomic_DNA"/>
</dbReference>
<dbReference type="Gene3D" id="2.60.40.10">
    <property type="entry name" value="Immunoglobulins"/>
    <property type="match status" value="1"/>
</dbReference>
<dbReference type="SUPFAM" id="SSF117074">
    <property type="entry name" value="Hypothetical protein PA1324"/>
    <property type="match status" value="1"/>
</dbReference>
<organism evidence="9 10">
    <name type="scientific">Faecalibacillus intestinalis</name>
    <dbReference type="NCBI Taxonomy" id="1982626"/>
    <lineage>
        <taxon>Bacteria</taxon>
        <taxon>Bacillati</taxon>
        <taxon>Bacillota</taxon>
        <taxon>Erysipelotrichia</taxon>
        <taxon>Erysipelotrichales</taxon>
        <taxon>Coprobacillaceae</taxon>
        <taxon>Faecalibacillus</taxon>
    </lineage>
</organism>
<feature type="domain" description="SD-repeat containing protein B" evidence="8">
    <location>
        <begin position="1177"/>
        <end position="1237"/>
    </location>
</feature>
<dbReference type="Pfam" id="PF17210">
    <property type="entry name" value="SdrD_B"/>
    <property type="match status" value="1"/>
</dbReference>
<evidence type="ECO:0008006" key="11">
    <source>
        <dbReference type="Google" id="ProtNLM"/>
    </source>
</evidence>
<reference evidence="9 10" key="1">
    <citation type="journal article" date="2019" name="Int. J. Syst. Evol. Microbiol.">
        <title>Faecalibacillus intestinalis gen. nov., sp. nov. and Faecalibacillus faecis sp. nov., isolated from human faeces.</title>
        <authorList>
            <person name="Seo B."/>
            <person name="Jeon K."/>
            <person name="Baek I."/>
            <person name="Lee Y.M."/>
            <person name="Baek K."/>
            <person name="Ko G."/>
        </authorList>
    </citation>
    <scope>NUCLEOTIDE SEQUENCE [LARGE SCALE GENOMIC DNA]</scope>
    <source>
        <strain evidence="9 10">SNUG30099</strain>
    </source>
</reference>
<name>A0A2T3FZ56_9FIRM</name>
<keyword evidence="3 6" id="KW-0732">Signal</keyword>
<feature type="chain" id="PRO_5015660140" description="Cna B-type domain-containing protein" evidence="6">
    <location>
        <begin position="32"/>
        <end position="1794"/>
    </location>
</feature>
<evidence type="ECO:0000256" key="3">
    <source>
        <dbReference type="ARBA" id="ARBA00022729"/>
    </source>
</evidence>
<proteinExistence type="predicted"/>
<sequence>MKKIFKKFKGIFCFTICLCIAVATFQVGVFAEESGVIVNSKLLQNNDGTVYGNGILSGLGDNGTPELNQLCYNKETGENRGYDNSQANDIVCSFDTVTYRVNTTLQNLGNVNHTITYEFIIPNDDELVLSTQTVTSDKIPEPVIDGNNKIYTISKELNVNEYNGGAIGVGFGLQIKNKHQDDTIEPTINVYVDNDKNHMSTVDNMKPVIVTTAPMYNIVLKKKTETIKLAEYDFDSDHTGYYGNPLLNGKDKDIKGYKINYGVALEVRKPGNGMRGVELPDPTKPFKFDVDLSEFTVNGINASSDFTPLLYRVCENKRDGDAVTDIAYSNKNASGNANDRIYCSNSGNYVVTQEGTTLHFEVTGYDTDFNHFPTGYENMPIGYSNGDINSILEGVFSTQQFQVVYPNNNETTSLSSYNPDTTGKTNISATAKVINMHAYSEVDGNVTTKETKIDDNKQTSNWDNTSPGSRNQSIFYSSTSNKKTWTDEYTPGKKFTNVDGDIAAVGATDLGFTVGYDQTNIISEDGNINNYPVAIDQLVLFNRNAFDEVKMKNFSREDTGYKCKISYGISNDGEALTNESMRTKNLSDFKFYDSLEDMKDDLKNNGRKQTCCDVVYVQYRGCPTKKGKPDVNLLTQFTSNLKKNPNIADQVYMVTAVTNTWSISDMQAYEQDVREYRGKTNGEKLNSEDWKQWIWHKTEQGKKPDELFKNINPSNATLDYRNEYTVPTYENGVYSDKVTPNNNITFADGIYVVPYTTSITKQVAQKSNGESRKFYNVSSNERYVDYKIDSKMSFWDNVTIPEGSTTTVYLEDTLPDGLTYIPNSAYWGGNYKSQFPKEGKVEGGKAIEPTISTNENGKTVLKWKIKKVNLVNGTLPSLYYSCKIGNTTDLNQDVNNNDVLQNTINIQTDEDKRPFTTYNNNEVTTSIIVNKNNEFYLGKTGKSVLELEDKGDFNLLLSNVNSNARDDVFAVDTMPQDGYDGTIMKGIYKLTGLTLDKAAIGDEINDVEIWYTNNAEKYGRKKADGIKASDVTEENGWKKAEIVEENGEVIIKGKDLIGAWPTVIAYKDKKLKGNCSFKLKMEYAAIAAEGDHLLNSISTLHQDTLLSDDASVDVVKRSLEGTVWIDKDKDGKLEDGEKRVENVKVIILKKNGDCYESFEAYEEVVQDGDIYKTITHPTTITTDKNGHYKFEGLPEGEYTVVFESSDQTSLEKYEATIANQGSDKESSKVTSDNIVTKSETDQRIVTGSIPNLTMPSKEEMINNGQYEYNLPNQNLGLIEPIIHISGEKIWDDVEDYDGLRPNSIGIQIKNGDTIVKTITVTKDNNWKWSVDMPKYDNQGQVIQYTIDEVDVAHYNKTINYDEDTKSYQITNKHKVEKITIPVEKVWNDNNNNDGKRTKQVIVHLYADGKDTGKTLTLSDTNHWKDSFVNLDQYSNGNKINYTVKEEKVNGYEIGYTGSQDKGYVITNTHDVETVEVKGTKTWNDNHDQDGKRPENITVRLYADGVEIASKVVDKDSNWTYDFGKLSKYKKGKEINYTVDEDEVAGYTTEINNYDITNTHKILKTSVNVTKEWNDQDNQDGKRAKQVIVHLYANGKDTGKTLTLSDDNQWISSFDDLNQYKDRKEIVYTVQEDEVKGYKVGITGNQKDGYIITNSHDVETVHLKGTKTWIDNHDQAHQRPDTIRVRLYADGKEIAFLDVSKSQDWTYDFGNLSKYKEGKEINYTTSEDYVKGYNTSIDGMNITNTYVPVITTIKNDATQHKLSKILTGDNTNIVLYLGICVLAIIGLYLLKKQKA</sequence>
<feature type="domain" description="CNA-B" evidence="7">
    <location>
        <begin position="1663"/>
        <end position="1744"/>
    </location>
</feature>
<accession>A0A2T3FZ56</accession>
<dbReference type="Gene3D" id="2.60.40.1140">
    <property type="entry name" value="Collagen-binding surface protein Cna, B-type domain"/>
    <property type="match status" value="5"/>
</dbReference>
<keyword evidence="5" id="KW-0472">Membrane</keyword>
<evidence type="ECO:0000256" key="1">
    <source>
        <dbReference type="ARBA" id="ARBA00004613"/>
    </source>
</evidence>
<evidence type="ECO:0000313" key="10">
    <source>
        <dbReference type="Proteomes" id="UP000240974"/>
    </source>
</evidence>
<dbReference type="Proteomes" id="UP000240974">
    <property type="component" value="Unassembled WGS sequence"/>
</dbReference>
<evidence type="ECO:0000256" key="4">
    <source>
        <dbReference type="SAM" id="MobiDB-lite"/>
    </source>
</evidence>
<comment type="caution">
    <text evidence="9">The sequence shown here is derived from an EMBL/GenBank/DDBJ whole genome shotgun (WGS) entry which is preliminary data.</text>
</comment>
<keyword evidence="5" id="KW-0812">Transmembrane</keyword>
<gene>
    <name evidence="9" type="ORF">C7U54_08595</name>
</gene>
<evidence type="ECO:0000256" key="6">
    <source>
        <dbReference type="SAM" id="SignalP"/>
    </source>
</evidence>
<dbReference type="GO" id="GO:0005576">
    <property type="term" value="C:extracellular region"/>
    <property type="evidence" value="ECO:0007669"/>
    <property type="project" value="UniProtKB-SubCell"/>
</dbReference>
<feature type="region of interest" description="Disordered" evidence="4">
    <location>
        <begin position="454"/>
        <end position="475"/>
    </location>
</feature>